<sequence length="257" mass="30979">MGCQISKKQVDKNKQVQKNQKQLKMNQIPKLKINSLNDLSSIQDQRTDCTQKNTQQYLSFEEINQIQEQQEQDRKQKKRPVSYKNIQLEFCDPEVKRINKKRSYFSQRNFQKSLQKRTIINSEGEKVLNKNQKQQKAEINKNEESEQQMQQLGKLLPTYEVDEEYYYDKIEYEKQDMIITPILNKDCFSSSLIQKRQIHRILREIKNQQQKMSQKNKNNKYNNKEISLDVFLSKIIEQNQIVQEMDIEKIKEIYQIC</sequence>
<dbReference type="Proteomes" id="UP000054937">
    <property type="component" value="Unassembled WGS sequence"/>
</dbReference>
<evidence type="ECO:0000313" key="3">
    <source>
        <dbReference type="Proteomes" id="UP000054937"/>
    </source>
</evidence>
<reference evidence="2 3" key="1">
    <citation type="journal article" date="2015" name="Sci. Rep.">
        <title>Genome of the facultative scuticociliatosis pathogen Pseudocohnilembus persalinus provides insight into its virulence through horizontal gene transfer.</title>
        <authorList>
            <person name="Xiong J."/>
            <person name="Wang G."/>
            <person name="Cheng J."/>
            <person name="Tian M."/>
            <person name="Pan X."/>
            <person name="Warren A."/>
            <person name="Jiang C."/>
            <person name="Yuan D."/>
            <person name="Miao W."/>
        </authorList>
    </citation>
    <scope>NUCLEOTIDE SEQUENCE [LARGE SCALE GENOMIC DNA]</scope>
    <source>
        <strain evidence="2">36N120E</strain>
    </source>
</reference>
<dbReference type="EMBL" id="LDAU01000098">
    <property type="protein sequence ID" value="KRX06178.1"/>
    <property type="molecule type" value="Genomic_DNA"/>
</dbReference>
<name>A0A0V0QVC0_PSEPJ</name>
<gene>
    <name evidence="2" type="ORF">PPERSA_06060</name>
</gene>
<comment type="caution">
    <text evidence="2">The sequence shown here is derived from an EMBL/GenBank/DDBJ whole genome shotgun (WGS) entry which is preliminary data.</text>
</comment>
<proteinExistence type="predicted"/>
<evidence type="ECO:0000313" key="2">
    <source>
        <dbReference type="EMBL" id="KRX06178.1"/>
    </source>
</evidence>
<dbReference type="AlphaFoldDB" id="A0A0V0QVC0"/>
<dbReference type="InParanoid" id="A0A0V0QVC0"/>
<feature type="region of interest" description="Disordered" evidence="1">
    <location>
        <begin position="1"/>
        <end position="21"/>
    </location>
</feature>
<protein>
    <submittedName>
        <fullName evidence="2">Uncharacterized protein</fullName>
    </submittedName>
</protein>
<organism evidence="2 3">
    <name type="scientific">Pseudocohnilembus persalinus</name>
    <name type="common">Ciliate</name>
    <dbReference type="NCBI Taxonomy" id="266149"/>
    <lineage>
        <taxon>Eukaryota</taxon>
        <taxon>Sar</taxon>
        <taxon>Alveolata</taxon>
        <taxon>Ciliophora</taxon>
        <taxon>Intramacronucleata</taxon>
        <taxon>Oligohymenophorea</taxon>
        <taxon>Scuticociliatia</taxon>
        <taxon>Philasterida</taxon>
        <taxon>Pseudocohnilembidae</taxon>
        <taxon>Pseudocohnilembus</taxon>
    </lineage>
</organism>
<evidence type="ECO:0000256" key="1">
    <source>
        <dbReference type="SAM" id="MobiDB-lite"/>
    </source>
</evidence>
<accession>A0A0V0QVC0</accession>
<keyword evidence="3" id="KW-1185">Reference proteome</keyword>